<evidence type="ECO:0000256" key="5">
    <source>
        <dbReference type="ARBA" id="ARBA00013061"/>
    </source>
</evidence>
<dbReference type="Gene3D" id="3.40.50.1260">
    <property type="entry name" value="Phosphoglycerate kinase, N-terminal domain"/>
    <property type="match status" value="2"/>
</dbReference>
<dbReference type="FunFam" id="3.40.50.1260:FF:000031">
    <property type="entry name" value="Phosphoglycerate kinase 1"/>
    <property type="match status" value="1"/>
</dbReference>
<keyword evidence="10 13" id="KW-0418">Kinase</keyword>
<comment type="pathway">
    <text evidence="2 13">Carbohydrate degradation; glycolysis; pyruvate from D-glyceraldehyde 3-phosphate: step 2/5.</text>
</comment>
<evidence type="ECO:0000256" key="6">
    <source>
        <dbReference type="ARBA" id="ARBA00016471"/>
    </source>
</evidence>
<comment type="subunit">
    <text evidence="4 13">Monomer.</text>
</comment>
<dbReference type="GO" id="GO:0043531">
    <property type="term" value="F:ADP binding"/>
    <property type="evidence" value="ECO:0007669"/>
    <property type="project" value="TreeGrafter"/>
</dbReference>
<keyword evidence="12 13" id="KW-0324">Glycolysis</keyword>
<evidence type="ECO:0000313" key="18">
    <source>
        <dbReference type="Proteomes" id="UP000249739"/>
    </source>
</evidence>
<keyword evidence="9 13" id="KW-0547">Nucleotide-binding</keyword>
<evidence type="ECO:0000256" key="10">
    <source>
        <dbReference type="ARBA" id="ARBA00022777"/>
    </source>
</evidence>
<dbReference type="GO" id="GO:0006096">
    <property type="term" value="P:glycolytic process"/>
    <property type="evidence" value="ECO:0007669"/>
    <property type="project" value="UniProtKB-UniRule"/>
</dbReference>
<feature type="binding site" evidence="13">
    <location>
        <position position="150"/>
    </location>
    <ligand>
        <name>substrate</name>
    </ligand>
</feature>
<dbReference type="UniPathway" id="UPA00109">
    <property type="reaction ID" value="UER00185"/>
</dbReference>
<dbReference type="GO" id="GO:0006094">
    <property type="term" value="P:gluconeogenesis"/>
    <property type="evidence" value="ECO:0007669"/>
    <property type="project" value="TreeGrafter"/>
</dbReference>
<feature type="binding site" evidence="14">
    <location>
        <position position="117"/>
    </location>
    <ligand>
        <name>(2R)-3-phosphoglycerate</name>
        <dbReference type="ChEBI" id="CHEBI:58272"/>
    </ligand>
</feature>
<dbReference type="GO" id="GO:0005524">
    <property type="term" value="F:ATP binding"/>
    <property type="evidence" value="ECO:0007669"/>
    <property type="project" value="UniProtKB-KW"/>
</dbReference>
<evidence type="ECO:0000256" key="14">
    <source>
        <dbReference type="PIRSR" id="PIRSR000724-1"/>
    </source>
</evidence>
<dbReference type="InterPro" id="IPR001576">
    <property type="entry name" value="Phosphoglycerate_kinase"/>
</dbReference>
<feature type="binding site" evidence="13 14">
    <location>
        <begin position="21"/>
        <end position="23"/>
    </location>
    <ligand>
        <name>substrate</name>
    </ligand>
</feature>
<sequence>MDFQSLKTADVKNKFVLLRVDLNVPAENGEVTDTTRIDRLKPTIEFLAQMGAKTIILSHFGRPKGVTPEFSLEFLLPALEESWERTVKFAHDSIGEDAQAERNTLNPGEILLLENIRFHPEEEKNDPDFAKELAKLGDIYVNDAFSAAHRAHASTEGVAHFLPTYAGFLMEEELTALNRALGKPERPLAAIVGGSKISTKLDLLNNLVTKADYLILGGGMATTFAYALGAEVGKSLCEQDMKDQALAIMEKAKANKCEIILPVDRIVVKEFGKNVPFETVDSNSIPADMEGVDIGPEAVKAAGEKLEKCKTVIWNGPMGVFEVKPFDNGTNGIAQIVADLTESGKIVSVAGGGDTVSALENAGVADKVTYMSSAGGAFLEWMEGKTLPGVAALSQAKKAA</sequence>
<feature type="binding site" evidence="14">
    <location>
        <position position="36"/>
    </location>
    <ligand>
        <name>(2R)-3-phosphoglycerate</name>
        <dbReference type="ChEBI" id="CHEBI:58272"/>
    </ligand>
</feature>
<comment type="similarity">
    <text evidence="3 13 16">Belongs to the phosphoglycerate kinase family.</text>
</comment>
<evidence type="ECO:0000256" key="11">
    <source>
        <dbReference type="ARBA" id="ARBA00022840"/>
    </source>
</evidence>
<evidence type="ECO:0000256" key="16">
    <source>
        <dbReference type="RuleBase" id="RU000532"/>
    </source>
</evidence>
<feature type="binding site" evidence="13 15">
    <location>
        <begin position="352"/>
        <end position="355"/>
    </location>
    <ligand>
        <name>ATP</name>
        <dbReference type="ChEBI" id="CHEBI:30616"/>
    </ligand>
</feature>
<dbReference type="InterPro" id="IPR015824">
    <property type="entry name" value="Phosphoglycerate_kinase_N"/>
</dbReference>
<organism evidence="17 18">
    <name type="scientific">Micavibrio aeruginosavorus</name>
    <dbReference type="NCBI Taxonomy" id="349221"/>
    <lineage>
        <taxon>Bacteria</taxon>
        <taxon>Pseudomonadati</taxon>
        <taxon>Bdellovibrionota</taxon>
        <taxon>Bdellovibrionia</taxon>
        <taxon>Bdellovibrionales</taxon>
        <taxon>Pseudobdellovibrionaceae</taxon>
        <taxon>Micavibrio</taxon>
    </lineage>
</organism>
<feature type="binding site" evidence="13 15">
    <location>
        <position position="200"/>
    </location>
    <ligand>
        <name>ATP</name>
        <dbReference type="ChEBI" id="CHEBI:30616"/>
    </ligand>
</feature>
<keyword evidence="7 13" id="KW-0963">Cytoplasm</keyword>
<evidence type="ECO:0000256" key="9">
    <source>
        <dbReference type="ARBA" id="ARBA00022741"/>
    </source>
</evidence>
<evidence type="ECO:0000256" key="4">
    <source>
        <dbReference type="ARBA" id="ARBA00011245"/>
    </source>
</evidence>
<evidence type="ECO:0000256" key="13">
    <source>
        <dbReference type="HAMAP-Rule" id="MF_00145"/>
    </source>
</evidence>
<accession>A0A2W5FQB3</accession>
<dbReference type="EC" id="2.7.2.3" evidence="5 13"/>
<protein>
    <recommendedName>
        <fullName evidence="6 13">Phosphoglycerate kinase</fullName>
        <ecNumber evidence="5 13">2.7.2.3</ecNumber>
    </recommendedName>
</protein>
<dbReference type="PRINTS" id="PR00477">
    <property type="entry name" value="PHGLYCKINASE"/>
</dbReference>
<evidence type="ECO:0000256" key="3">
    <source>
        <dbReference type="ARBA" id="ARBA00008982"/>
    </source>
</evidence>
<comment type="caution">
    <text evidence="17">The sequence shown here is derived from an EMBL/GenBank/DDBJ whole genome shotgun (WGS) entry which is preliminary data.</text>
</comment>
<dbReference type="Proteomes" id="UP000249739">
    <property type="component" value="Unassembled WGS sequence"/>
</dbReference>
<feature type="binding site" evidence="13 15">
    <location>
        <position position="322"/>
    </location>
    <ligand>
        <name>ATP</name>
        <dbReference type="ChEBI" id="CHEBI:30616"/>
    </ligand>
</feature>
<dbReference type="SUPFAM" id="SSF53748">
    <property type="entry name" value="Phosphoglycerate kinase"/>
    <property type="match status" value="1"/>
</dbReference>
<dbReference type="GO" id="GO:0004618">
    <property type="term" value="F:phosphoglycerate kinase activity"/>
    <property type="evidence" value="ECO:0007669"/>
    <property type="project" value="UniProtKB-UniRule"/>
</dbReference>
<dbReference type="PIRSF" id="PIRSF000724">
    <property type="entry name" value="Pgk"/>
    <property type="match status" value="1"/>
</dbReference>
<dbReference type="FunFam" id="3.40.50.1260:FF:000006">
    <property type="entry name" value="Phosphoglycerate kinase"/>
    <property type="match status" value="1"/>
</dbReference>
<proteinExistence type="inferred from homology"/>
<evidence type="ECO:0000256" key="8">
    <source>
        <dbReference type="ARBA" id="ARBA00022679"/>
    </source>
</evidence>
<feature type="binding site" evidence="13 14">
    <location>
        <begin position="59"/>
        <end position="62"/>
    </location>
    <ligand>
        <name>substrate</name>
    </ligand>
</feature>
<dbReference type="EMBL" id="QFOT01000006">
    <property type="protein sequence ID" value="PZP57163.1"/>
    <property type="molecule type" value="Genomic_DNA"/>
</dbReference>
<dbReference type="HAMAP" id="MF_00145">
    <property type="entry name" value="Phosphoglyc_kinase"/>
    <property type="match status" value="1"/>
</dbReference>
<evidence type="ECO:0000256" key="1">
    <source>
        <dbReference type="ARBA" id="ARBA00000642"/>
    </source>
</evidence>
<feature type="binding site" evidence="14">
    <location>
        <position position="150"/>
    </location>
    <ligand>
        <name>(2R)-3-phosphoglycerate</name>
        <dbReference type="ChEBI" id="CHEBI:58272"/>
    </ligand>
</feature>
<keyword evidence="8 13" id="KW-0808">Transferase</keyword>
<keyword evidence="11 13" id="KW-0067">ATP-binding</keyword>
<gene>
    <name evidence="13 17" type="primary">pgk</name>
    <name evidence="17" type="ORF">DI586_01265</name>
</gene>
<dbReference type="AlphaFoldDB" id="A0A2W5FQB3"/>
<feature type="binding site" evidence="13">
    <location>
        <position position="36"/>
    </location>
    <ligand>
        <name>substrate</name>
    </ligand>
</feature>
<evidence type="ECO:0000256" key="7">
    <source>
        <dbReference type="ARBA" id="ARBA00022490"/>
    </source>
</evidence>
<dbReference type="PANTHER" id="PTHR11406">
    <property type="entry name" value="PHOSPHOGLYCERATE KINASE"/>
    <property type="match status" value="1"/>
</dbReference>
<evidence type="ECO:0000256" key="2">
    <source>
        <dbReference type="ARBA" id="ARBA00004838"/>
    </source>
</evidence>
<dbReference type="InterPro" id="IPR036043">
    <property type="entry name" value="Phosphoglycerate_kinase_sf"/>
</dbReference>
<evidence type="ECO:0000256" key="15">
    <source>
        <dbReference type="PIRSR" id="PIRSR000724-2"/>
    </source>
</evidence>
<dbReference type="PANTHER" id="PTHR11406:SF23">
    <property type="entry name" value="PHOSPHOGLYCERATE KINASE 1, CHLOROPLASTIC-RELATED"/>
    <property type="match status" value="1"/>
</dbReference>
<comment type="catalytic activity">
    <reaction evidence="1 13 16">
        <text>(2R)-3-phosphoglycerate + ATP = (2R)-3-phospho-glyceroyl phosphate + ADP</text>
        <dbReference type="Rhea" id="RHEA:14801"/>
        <dbReference type="ChEBI" id="CHEBI:30616"/>
        <dbReference type="ChEBI" id="CHEBI:57604"/>
        <dbReference type="ChEBI" id="CHEBI:58272"/>
        <dbReference type="ChEBI" id="CHEBI:456216"/>
        <dbReference type="EC" id="2.7.2.3"/>
    </reaction>
</comment>
<comment type="subcellular location">
    <subcellularLocation>
        <location evidence="13">Cytoplasm</location>
    </subcellularLocation>
</comment>
<dbReference type="Pfam" id="PF00162">
    <property type="entry name" value="PGK"/>
    <property type="match status" value="1"/>
</dbReference>
<feature type="binding site" evidence="13">
    <location>
        <position position="291"/>
    </location>
    <ligand>
        <name>ATP</name>
        <dbReference type="ChEBI" id="CHEBI:30616"/>
    </ligand>
</feature>
<feature type="binding site" evidence="13">
    <location>
        <position position="117"/>
    </location>
    <ligand>
        <name>substrate</name>
    </ligand>
</feature>
<evidence type="ECO:0000313" key="17">
    <source>
        <dbReference type="EMBL" id="PZP57163.1"/>
    </source>
</evidence>
<reference evidence="17 18" key="1">
    <citation type="submission" date="2017-08" db="EMBL/GenBank/DDBJ databases">
        <title>Infants hospitalized years apart are colonized by the same room-sourced microbial strains.</title>
        <authorList>
            <person name="Brooks B."/>
            <person name="Olm M.R."/>
            <person name="Firek B.A."/>
            <person name="Baker R."/>
            <person name="Thomas B.C."/>
            <person name="Morowitz M.J."/>
            <person name="Banfield J.F."/>
        </authorList>
    </citation>
    <scope>NUCLEOTIDE SEQUENCE [LARGE SCALE GENOMIC DNA]</scope>
    <source>
        <strain evidence="17">S2_006_000_R2_64</strain>
    </source>
</reference>
<dbReference type="GO" id="GO:0005829">
    <property type="term" value="C:cytosol"/>
    <property type="evidence" value="ECO:0007669"/>
    <property type="project" value="TreeGrafter"/>
</dbReference>
<name>A0A2W5FQB3_9BACT</name>
<evidence type="ECO:0000256" key="12">
    <source>
        <dbReference type="ARBA" id="ARBA00023152"/>
    </source>
</evidence>